<gene>
    <name evidence="2" type="ORF">JG688_00016418</name>
</gene>
<dbReference type="InterPro" id="IPR001849">
    <property type="entry name" value="PH_domain"/>
</dbReference>
<reference evidence="2" key="1">
    <citation type="submission" date="2021-01" db="EMBL/GenBank/DDBJ databases">
        <title>Phytophthora aleatoria, a newly-described species from Pinus radiata is distinct from Phytophthora cactorum isolates based on comparative genomics.</title>
        <authorList>
            <person name="Mcdougal R."/>
            <person name="Panda P."/>
            <person name="Williams N."/>
            <person name="Studholme D.J."/>
        </authorList>
    </citation>
    <scope>NUCLEOTIDE SEQUENCE</scope>
    <source>
        <strain evidence="2">NZFS 4037</strain>
    </source>
</reference>
<organism evidence="2 3">
    <name type="scientific">Phytophthora aleatoria</name>
    <dbReference type="NCBI Taxonomy" id="2496075"/>
    <lineage>
        <taxon>Eukaryota</taxon>
        <taxon>Sar</taxon>
        <taxon>Stramenopiles</taxon>
        <taxon>Oomycota</taxon>
        <taxon>Peronosporomycetes</taxon>
        <taxon>Peronosporales</taxon>
        <taxon>Peronosporaceae</taxon>
        <taxon>Phytophthora</taxon>
    </lineage>
</organism>
<dbReference type="EMBL" id="JAENGY010002037">
    <property type="protein sequence ID" value="KAG6945723.1"/>
    <property type="molecule type" value="Genomic_DNA"/>
</dbReference>
<name>A0A8J5IE81_9STRA</name>
<dbReference type="Pfam" id="PF00169">
    <property type="entry name" value="PH"/>
    <property type="match status" value="1"/>
</dbReference>
<accession>A0A8J5IE81</accession>
<proteinExistence type="predicted"/>
<dbReference type="Proteomes" id="UP000709295">
    <property type="component" value="Unassembled WGS sequence"/>
</dbReference>
<protein>
    <recommendedName>
        <fullName evidence="1">PH domain-containing protein</fullName>
    </recommendedName>
</protein>
<feature type="domain" description="PH" evidence="1">
    <location>
        <begin position="10"/>
        <end position="97"/>
    </location>
</feature>
<evidence type="ECO:0000259" key="1">
    <source>
        <dbReference type="Pfam" id="PF00169"/>
    </source>
</evidence>
<dbReference type="AlphaFoldDB" id="A0A8J5IE81"/>
<sequence length="105" mass="11492">MADVAPPRLSGTIWKRNAGILRAWHSRAAVVTAEGFLLYKKKVDAIKTKKIDLIKATFAATIAQANGYYYFELQCGPTQMALGFPAVQDARLWLSGMMEAAGEIS</sequence>
<evidence type="ECO:0000313" key="2">
    <source>
        <dbReference type="EMBL" id="KAG6945723.1"/>
    </source>
</evidence>
<keyword evidence="3" id="KW-1185">Reference proteome</keyword>
<evidence type="ECO:0000313" key="3">
    <source>
        <dbReference type="Proteomes" id="UP000709295"/>
    </source>
</evidence>
<comment type="caution">
    <text evidence="2">The sequence shown here is derived from an EMBL/GenBank/DDBJ whole genome shotgun (WGS) entry which is preliminary data.</text>
</comment>